<dbReference type="EMBL" id="ML733833">
    <property type="protein sequence ID" value="KAB8212844.1"/>
    <property type="molecule type" value="Genomic_DNA"/>
</dbReference>
<name>A0A5N6E7P4_9EURO</name>
<keyword evidence="1" id="KW-0812">Transmembrane</keyword>
<evidence type="ECO:0000256" key="1">
    <source>
        <dbReference type="SAM" id="Phobius"/>
    </source>
</evidence>
<protein>
    <submittedName>
        <fullName evidence="2">Uncharacterized protein</fullName>
    </submittedName>
</protein>
<organism evidence="2 3">
    <name type="scientific">Aspergillus novoparasiticus</name>
    <dbReference type="NCBI Taxonomy" id="986946"/>
    <lineage>
        <taxon>Eukaryota</taxon>
        <taxon>Fungi</taxon>
        <taxon>Dikarya</taxon>
        <taxon>Ascomycota</taxon>
        <taxon>Pezizomycotina</taxon>
        <taxon>Eurotiomycetes</taxon>
        <taxon>Eurotiomycetidae</taxon>
        <taxon>Eurotiales</taxon>
        <taxon>Aspergillaceae</taxon>
        <taxon>Aspergillus</taxon>
        <taxon>Aspergillus subgen. Circumdati</taxon>
    </lineage>
</organism>
<dbReference type="Proteomes" id="UP000326799">
    <property type="component" value="Unassembled WGS sequence"/>
</dbReference>
<gene>
    <name evidence="2" type="ORF">BDV33DRAFT_186036</name>
</gene>
<keyword evidence="1" id="KW-0472">Membrane</keyword>
<reference evidence="2 3" key="1">
    <citation type="submission" date="2019-04" db="EMBL/GenBank/DDBJ databases">
        <title>Fungal friends and foes A comparative genomics study of 23 Aspergillus species from section Flavi.</title>
        <authorList>
            <consortium name="DOE Joint Genome Institute"/>
            <person name="Kjaerbolling I."/>
            <person name="Vesth T.C."/>
            <person name="Frisvad J.C."/>
            <person name="Nybo J.L."/>
            <person name="Theobald S."/>
            <person name="Kildgaard S."/>
            <person name="Petersen T.I."/>
            <person name="Kuo A."/>
            <person name="Sato A."/>
            <person name="Lyhne E.K."/>
            <person name="Kogle M.E."/>
            <person name="Wiebenga A."/>
            <person name="Kun R.S."/>
            <person name="Lubbers R.J."/>
            <person name="Makela M.R."/>
            <person name="Barry K."/>
            <person name="Chovatia M."/>
            <person name="Clum A."/>
            <person name="Daum C."/>
            <person name="Haridas S."/>
            <person name="He G."/>
            <person name="LaButti K."/>
            <person name="Lipzen A."/>
            <person name="Mondo S."/>
            <person name="Pangilinan J."/>
            <person name="Riley R."/>
            <person name="Salamov A."/>
            <person name="Simmons B.A."/>
            <person name="Magnuson J.K."/>
            <person name="Henrissat B."/>
            <person name="Mortensen U.H."/>
            <person name="Larsen T.O."/>
            <person name="De vries R.P."/>
            <person name="Grigoriev I.V."/>
            <person name="Machida M."/>
            <person name="Baker S.E."/>
            <person name="Andersen M.R."/>
        </authorList>
    </citation>
    <scope>NUCLEOTIDE SEQUENCE [LARGE SCALE GENOMIC DNA]</scope>
    <source>
        <strain evidence="2 3">CBS 126849</strain>
    </source>
</reference>
<evidence type="ECO:0000313" key="3">
    <source>
        <dbReference type="Proteomes" id="UP000326799"/>
    </source>
</evidence>
<sequence>MSIASFRYWTIRAVVSSRLQETVSGIVASTSFRSLAMSILFQFLLGIVGFLTMLILTSTSTGRWSDIPLR</sequence>
<feature type="transmembrane region" description="Helical" evidence="1">
    <location>
        <begin position="35"/>
        <end position="56"/>
    </location>
</feature>
<keyword evidence="1" id="KW-1133">Transmembrane helix</keyword>
<dbReference type="AlphaFoldDB" id="A0A5N6E7P4"/>
<keyword evidence="3" id="KW-1185">Reference proteome</keyword>
<evidence type="ECO:0000313" key="2">
    <source>
        <dbReference type="EMBL" id="KAB8212844.1"/>
    </source>
</evidence>
<accession>A0A5N6E7P4</accession>
<proteinExistence type="predicted"/>